<gene>
    <name evidence="2" type="ORF">VP01_2884g1</name>
</gene>
<sequence length="633" mass="69751">MASGVAGGNSGQQPTKGVVTSHGQFSSKIQTNSGWDNVAAGPSSPIDISAVEEESLAGFTDTPWTIARRLARTNKRKGSKGHAGFGLNFARTFRPPDAAESPRITLHPPSNSHHHRSFGQISLRDLSAQPAGRGDLLPKNRSNQDQLGSPSPHQNQVMDASPYPTDPQFEPNVITSSDPSSPGKFPQSSSPIHHRPRGKRCLYPVVPDQTGQGRLQIHQISTTTERRSSPWDVEGEFEAHRQASPPWPSSDRWGPTPLPASTYSKNDTEYTGIENTTSAIDPNSVASVPEDYELADDTFGNYYRVDDLSNARDYEPQIYEHAERGLDARSYDPGSQSFVEMDELDEGQYYDESADYHYPAEATEECLVQETWDDGQPIFDLQASRRPIDLGGTSRYSEGGSTGTGLHTGHCDVGGRQQQDTDFRRRGSSKVGRLSRYTRRTPYRAPAYARGSSSSRIPPEVYRYKPSGPKPKQTFHEAISGFKSKSSRPHPHPHREHLKPPLKPVKLSCLYEPAERRPDGKRDARGHDEEGAELPLPTLRSRAIKPPSLRTSELFEPTPRSEAPPSLDSGPLQQHRSSQGRQHGEAGSHTQKRAAHRPRSRSSSESITLIRPQRPSRPKSPLLPTRCGMGAAG</sequence>
<feature type="compositionally biased region" description="Basic and acidic residues" evidence="1">
    <location>
        <begin position="513"/>
        <end position="529"/>
    </location>
</feature>
<feature type="region of interest" description="Disordered" evidence="1">
    <location>
        <begin position="1"/>
        <end position="43"/>
    </location>
</feature>
<proteinExistence type="predicted"/>
<feature type="compositionally biased region" description="Basic residues" evidence="1">
    <location>
        <begin position="485"/>
        <end position="497"/>
    </location>
</feature>
<feature type="compositionally biased region" description="Polar residues" evidence="1">
    <location>
        <begin position="173"/>
        <end position="191"/>
    </location>
</feature>
<evidence type="ECO:0000313" key="2">
    <source>
        <dbReference type="EMBL" id="KNZ54686.1"/>
    </source>
</evidence>
<evidence type="ECO:0000313" key="3">
    <source>
        <dbReference type="Proteomes" id="UP000037035"/>
    </source>
</evidence>
<reference evidence="2 3" key="1">
    <citation type="submission" date="2015-08" db="EMBL/GenBank/DDBJ databases">
        <title>Next Generation Sequencing and Analysis of the Genome of Puccinia sorghi L Schw, the Causal Agent of Maize Common Rust.</title>
        <authorList>
            <person name="Rochi L."/>
            <person name="Burguener G."/>
            <person name="Darino M."/>
            <person name="Turjanski A."/>
            <person name="Kreff E."/>
            <person name="Dieguez M.J."/>
            <person name="Sacco F."/>
        </authorList>
    </citation>
    <scope>NUCLEOTIDE SEQUENCE [LARGE SCALE GENOMIC DNA]</scope>
    <source>
        <strain evidence="2 3">RO10H11247</strain>
    </source>
</reference>
<keyword evidence="3" id="KW-1185">Reference proteome</keyword>
<feature type="region of interest" description="Disordered" evidence="1">
    <location>
        <begin position="130"/>
        <end position="199"/>
    </location>
</feature>
<accession>A0A0L6V1P9</accession>
<comment type="caution">
    <text evidence="2">The sequence shown here is derived from an EMBL/GenBank/DDBJ whole genome shotgun (WGS) entry which is preliminary data.</text>
</comment>
<evidence type="ECO:0000256" key="1">
    <source>
        <dbReference type="SAM" id="MobiDB-lite"/>
    </source>
</evidence>
<name>A0A0L6V1P9_9BASI</name>
<protein>
    <submittedName>
        <fullName evidence="2">Uncharacterized protein</fullName>
    </submittedName>
</protein>
<feature type="compositionally biased region" description="Gly residues" evidence="1">
    <location>
        <begin position="1"/>
        <end position="10"/>
    </location>
</feature>
<feature type="compositionally biased region" description="Polar residues" evidence="1">
    <location>
        <begin position="21"/>
        <end position="35"/>
    </location>
</feature>
<feature type="region of interest" description="Disordered" evidence="1">
    <location>
        <begin position="74"/>
        <end position="118"/>
    </location>
</feature>
<feature type="region of interest" description="Disordered" evidence="1">
    <location>
        <begin position="389"/>
        <end position="633"/>
    </location>
</feature>
<feature type="compositionally biased region" description="Polar residues" evidence="1">
    <location>
        <begin position="140"/>
        <end position="158"/>
    </location>
</feature>
<dbReference type="AlphaFoldDB" id="A0A0L6V1P9"/>
<feature type="compositionally biased region" description="Basic residues" evidence="1">
    <location>
        <begin position="590"/>
        <end position="600"/>
    </location>
</feature>
<feature type="compositionally biased region" description="Polar residues" evidence="1">
    <location>
        <begin position="571"/>
        <end position="581"/>
    </location>
</feature>
<dbReference type="Proteomes" id="UP000037035">
    <property type="component" value="Unassembled WGS sequence"/>
</dbReference>
<dbReference type="EMBL" id="LAVV01007817">
    <property type="protein sequence ID" value="KNZ54686.1"/>
    <property type="molecule type" value="Genomic_DNA"/>
</dbReference>
<dbReference type="OrthoDB" id="2504158at2759"/>
<organism evidence="2 3">
    <name type="scientific">Puccinia sorghi</name>
    <dbReference type="NCBI Taxonomy" id="27349"/>
    <lineage>
        <taxon>Eukaryota</taxon>
        <taxon>Fungi</taxon>
        <taxon>Dikarya</taxon>
        <taxon>Basidiomycota</taxon>
        <taxon>Pucciniomycotina</taxon>
        <taxon>Pucciniomycetes</taxon>
        <taxon>Pucciniales</taxon>
        <taxon>Pucciniaceae</taxon>
        <taxon>Puccinia</taxon>
    </lineage>
</organism>
<dbReference type="VEuPathDB" id="FungiDB:VP01_2884g1"/>